<evidence type="ECO:0000256" key="1">
    <source>
        <dbReference type="SAM" id="MobiDB-lite"/>
    </source>
</evidence>
<feature type="region of interest" description="Disordered" evidence="1">
    <location>
        <begin position="1"/>
        <end position="21"/>
    </location>
</feature>
<sequence length="119" mass="13428">MSAPNNIPPTGRNNGERPGLSEERLLAYLEGRLSPQEQHEVELWLADEGMESDAVDGLRQMQTAERSHSINRLNHGLRKKLGRKKTKRRAARTDINTIVALLLVLLMAAITYLVIRYAI</sequence>
<keyword evidence="2" id="KW-0812">Transmembrane</keyword>
<accession>A0ABP8NJV8</accession>
<name>A0ABP8NJV8_9BACT</name>
<evidence type="ECO:0000313" key="4">
    <source>
        <dbReference type="Proteomes" id="UP001500067"/>
    </source>
</evidence>
<keyword evidence="4" id="KW-1185">Reference proteome</keyword>
<comment type="caution">
    <text evidence="3">The sequence shown here is derived from an EMBL/GenBank/DDBJ whole genome shotgun (WGS) entry which is preliminary data.</text>
</comment>
<evidence type="ECO:0000256" key="2">
    <source>
        <dbReference type="SAM" id="Phobius"/>
    </source>
</evidence>
<feature type="transmembrane region" description="Helical" evidence="2">
    <location>
        <begin position="95"/>
        <end position="115"/>
    </location>
</feature>
<dbReference type="EMBL" id="BAABFA010000015">
    <property type="protein sequence ID" value="GAA4467049.1"/>
    <property type="molecule type" value="Genomic_DNA"/>
</dbReference>
<dbReference type="RefSeq" id="WP_345083121.1">
    <property type="nucleotide sequence ID" value="NZ_BAABFA010000015.1"/>
</dbReference>
<reference evidence="4" key="1">
    <citation type="journal article" date="2019" name="Int. J. Syst. Evol. Microbiol.">
        <title>The Global Catalogue of Microorganisms (GCM) 10K type strain sequencing project: providing services to taxonomists for standard genome sequencing and annotation.</title>
        <authorList>
            <consortium name="The Broad Institute Genomics Platform"/>
            <consortium name="The Broad Institute Genome Sequencing Center for Infectious Disease"/>
            <person name="Wu L."/>
            <person name="Ma J."/>
        </authorList>
    </citation>
    <scope>NUCLEOTIDE SEQUENCE [LARGE SCALE GENOMIC DNA]</scope>
    <source>
        <strain evidence="4">JCM 32105</strain>
    </source>
</reference>
<keyword evidence="2" id="KW-1133">Transmembrane helix</keyword>
<proteinExistence type="predicted"/>
<dbReference type="Proteomes" id="UP001500067">
    <property type="component" value="Unassembled WGS sequence"/>
</dbReference>
<gene>
    <name evidence="3" type="ORF">GCM10023093_22180</name>
</gene>
<evidence type="ECO:0000313" key="3">
    <source>
        <dbReference type="EMBL" id="GAA4467049.1"/>
    </source>
</evidence>
<keyword evidence="2" id="KW-0472">Membrane</keyword>
<protein>
    <submittedName>
        <fullName evidence="3">Uncharacterized protein</fullName>
    </submittedName>
</protein>
<organism evidence="3 4">
    <name type="scientific">Nemorincola caseinilytica</name>
    <dbReference type="NCBI Taxonomy" id="2054315"/>
    <lineage>
        <taxon>Bacteria</taxon>
        <taxon>Pseudomonadati</taxon>
        <taxon>Bacteroidota</taxon>
        <taxon>Chitinophagia</taxon>
        <taxon>Chitinophagales</taxon>
        <taxon>Chitinophagaceae</taxon>
        <taxon>Nemorincola</taxon>
    </lineage>
</organism>